<comment type="caution">
    <text evidence="1">The sequence shown here is derived from an EMBL/GenBank/DDBJ whole genome shotgun (WGS) entry which is preliminary data.</text>
</comment>
<organism evidence="1 2">
    <name type="scientific">Faecalibacillus faecis</name>
    <dbReference type="NCBI Taxonomy" id="1982628"/>
    <lineage>
        <taxon>Bacteria</taxon>
        <taxon>Bacillati</taxon>
        <taxon>Bacillota</taxon>
        <taxon>Erysipelotrichia</taxon>
        <taxon>Erysipelotrichales</taxon>
        <taxon>Coprobacillaceae</taxon>
        <taxon>Faecalibacillus</taxon>
    </lineage>
</organism>
<dbReference type="PANTHER" id="PTHR11669">
    <property type="entry name" value="REPLICATION FACTOR C / DNA POLYMERASE III GAMMA-TAU SUBUNIT"/>
    <property type="match status" value="1"/>
</dbReference>
<dbReference type="Proteomes" id="UP001198439">
    <property type="component" value="Unassembled WGS sequence"/>
</dbReference>
<proteinExistence type="predicted"/>
<reference evidence="1" key="1">
    <citation type="submission" date="2021-10" db="EMBL/GenBank/DDBJ databases">
        <title>Collection of gut derived symbiotic bacterial strains cultured from healthy donors.</title>
        <authorList>
            <person name="Lin H."/>
            <person name="Littmann E."/>
            <person name="Kohout C."/>
            <person name="Pamer E.G."/>
        </authorList>
    </citation>
    <scope>NUCLEOTIDE SEQUENCE</scope>
    <source>
        <strain evidence="1">DFI.4.48</strain>
    </source>
</reference>
<evidence type="ECO:0000313" key="2">
    <source>
        <dbReference type="Proteomes" id="UP001198439"/>
    </source>
</evidence>
<dbReference type="InterPro" id="IPR050238">
    <property type="entry name" value="DNA_Rep/Repair_Clamp_Loader"/>
</dbReference>
<dbReference type="PANTHER" id="PTHR11669:SF8">
    <property type="entry name" value="DNA POLYMERASE III SUBUNIT DELTA"/>
    <property type="match status" value="1"/>
</dbReference>
<sequence length="318" mass="37440">MIKEYLKKNQPLFLRIIENEFQSNKIPHAFLLVGQHVEQPLNYLTMSLICDETTACEKCIDCQKIMNHQYADIIEYNGQEESIKKKHIEHIQETFKKSSLEGKAKIYIIRNIENSSKEAINSLLKILEEPEEGIYAIFTSKNINKILPTIISRCQVLELKPDNKETIKNSLIEKGYEKEKASLLSQFIKTDEELKEMDLDKFDNITLQAVNFIEDLFLYKENLIINTQIHMLKDYKDKQDIRLFINLIILGLKDMFHVKHNETPVYCEHVDFFNSLHYNNDDIIKKIEILLETLYLLDTNVNIPLLMDSMMYRITGRD</sequence>
<dbReference type="GO" id="GO:0006261">
    <property type="term" value="P:DNA-templated DNA replication"/>
    <property type="evidence" value="ECO:0007669"/>
    <property type="project" value="TreeGrafter"/>
</dbReference>
<accession>A0AAW4VVE3</accession>
<protein>
    <recommendedName>
        <fullName evidence="3">DNA polymerase III subunit delta</fullName>
    </recommendedName>
</protein>
<dbReference type="GeneID" id="77470252"/>
<dbReference type="EMBL" id="JAJDKZ010000002">
    <property type="protein sequence ID" value="MCB8609142.1"/>
    <property type="molecule type" value="Genomic_DNA"/>
</dbReference>
<evidence type="ECO:0008006" key="3">
    <source>
        <dbReference type="Google" id="ProtNLM"/>
    </source>
</evidence>
<dbReference type="Gene3D" id="3.40.50.300">
    <property type="entry name" value="P-loop containing nucleotide triphosphate hydrolases"/>
    <property type="match status" value="1"/>
</dbReference>
<dbReference type="RefSeq" id="WP_227213302.1">
    <property type="nucleotide sequence ID" value="NZ_DAWBWI010000007.1"/>
</dbReference>
<dbReference type="SUPFAM" id="SSF52540">
    <property type="entry name" value="P-loop containing nucleoside triphosphate hydrolases"/>
    <property type="match status" value="1"/>
</dbReference>
<dbReference type="InterPro" id="IPR027417">
    <property type="entry name" value="P-loop_NTPase"/>
</dbReference>
<gene>
    <name evidence="1" type="ORF">LJD69_00860</name>
</gene>
<name>A0AAW4VVE3_9FIRM</name>
<evidence type="ECO:0000313" key="1">
    <source>
        <dbReference type="EMBL" id="MCB8609142.1"/>
    </source>
</evidence>
<dbReference type="AlphaFoldDB" id="A0AAW4VVE3"/>
<dbReference type="Pfam" id="PF13177">
    <property type="entry name" value="DNA_pol3_delta2"/>
    <property type="match status" value="1"/>
</dbReference>